<dbReference type="EMBL" id="JBICCN010000246">
    <property type="protein sequence ID" value="KAL3083851.1"/>
    <property type="molecule type" value="Genomic_DNA"/>
</dbReference>
<evidence type="ECO:0000313" key="3">
    <source>
        <dbReference type="Proteomes" id="UP001620645"/>
    </source>
</evidence>
<dbReference type="AlphaFoldDB" id="A0ABD2JCP4"/>
<name>A0ABD2JCP4_HETSC</name>
<proteinExistence type="predicted"/>
<dbReference type="EMBL" id="JBICCN010000158">
    <property type="protein sequence ID" value="KAL3088393.1"/>
    <property type="molecule type" value="Genomic_DNA"/>
</dbReference>
<gene>
    <name evidence="1" type="ORF">niasHS_008213</name>
    <name evidence="2" type="ORF">niasHS_008348</name>
</gene>
<keyword evidence="3" id="KW-1185">Reference proteome</keyword>
<organism evidence="2 3">
    <name type="scientific">Heterodera schachtii</name>
    <name type="common">Sugarbeet cyst nematode worm</name>
    <name type="synonym">Tylenchus schachtii</name>
    <dbReference type="NCBI Taxonomy" id="97005"/>
    <lineage>
        <taxon>Eukaryota</taxon>
        <taxon>Metazoa</taxon>
        <taxon>Ecdysozoa</taxon>
        <taxon>Nematoda</taxon>
        <taxon>Chromadorea</taxon>
        <taxon>Rhabditida</taxon>
        <taxon>Tylenchina</taxon>
        <taxon>Tylenchomorpha</taxon>
        <taxon>Tylenchoidea</taxon>
        <taxon>Heteroderidae</taxon>
        <taxon>Heteroderinae</taxon>
        <taxon>Heterodera</taxon>
    </lineage>
</organism>
<sequence length="119" mass="13495">MEHARCPYVKENAPLPTNIKEALPKDVSIKIQQIHDDGSLSAEQKMERIDSIICTLPENVIDQIPDPPEVAQLPADVRQRVKQIERQQGKSFSTKFEEIMKYVDTLPEGTKSAAKNIFH</sequence>
<comment type="caution">
    <text evidence="2">The sequence shown here is derived from an EMBL/GenBank/DDBJ whole genome shotgun (WGS) entry which is preliminary data.</text>
</comment>
<dbReference type="SUPFAM" id="SSF158855">
    <property type="entry name" value="Lipase chaperone-like"/>
    <property type="match status" value="1"/>
</dbReference>
<dbReference type="Proteomes" id="UP001620645">
    <property type="component" value="Unassembled WGS sequence"/>
</dbReference>
<protein>
    <submittedName>
        <fullName evidence="2">Uncharacterized protein</fullName>
    </submittedName>
</protein>
<accession>A0ABD2JCP4</accession>
<reference evidence="2 3" key="1">
    <citation type="submission" date="2024-10" db="EMBL/GenBank/DDBJ databases">
        <authorList>
            <person name="Kim D."/>
        </authorList>
    </citation>
    <scope>NUCLEOTIDE SEQUENCE [LARGE SCALE GENOMIC DNA]</scope>
    <source>
        <strain evidence="2">Taebaek</strain>
    </source>
</reference>
<evidence type="ECO:0000313" key="1">
    <source>
        <dbReference type="EMBL" id="KAL3083851.1"/>
    </source>
</evidence>
<evidence type="ECO:0000313" key="2">
    <source>
        <dbReference type="EMBL" id="KAL3088393.1"/>
    </source>
</evidence>